<name>A0A0D0A4U1_9AGAM</name>
<evidence type="ECO:0000313" key="2">
    <source>
        <dbReference type="EMBL" id="KIK27013.1"/>
    </source>
</evidence>
<keyword evidence="1" id="KW-0732">Signal</keyword>
<keyword evidence="3" id="KW-1185">Reference proteome</keyword>
<reference evidence="2 3" key="1">
    <citation type="submission" date="2014-04" db="EMBL/GenBank/DDBJ databases">
        <authorList>
            <consortium name="DOE Joint Genome Institute"/>
            <person name="Kuo A."/>
            <person name="Kohler A."/>
            <person name="Costa M.D."/>
            <person name="Nagy L.G."/>
            <person name="Floudas D."/>
            <person name="Copeland A."/>
            <person name="Barry K.W."/>
            <person name="Cichocki N."/>
            <person name="Veneault-Fourrey C."/>
            <person name="LaButti K."/>
            <person name="Lindquist E.A."/>
            <person name="Lipzen A."/>
            <person name="Lundell T."/>
            <person name="Morin E."/>
            <person name="Murat C."/>
            <person name="Sun H."/>
            <person name="Tunlid A."/>
            <person name="Henrissat B."/>
            <person name="Grigoriev I.V."/>
            <person name="Hibbett D.S."/>
            <person name="Martin F."/>
            <person name="Nordberg H.P."/>
            <person name="Cantor M.N."/>
            <person name="Hua S.X."/>
        </authorList>
    </citation>
    <scope>NUCLEOTIDE SEQUENCE [LARGE SCALE GENOMIC DNA]</scope>
    <source>
        <strain evidence="2 3">441</strain>
    </source>
</reference>
<dbReference type="OrthoDB" id="2691164at2759"/>
<dbReference type="STRING" id="765257.A0A0D0A4U1"/>
<sequence length="245" mass="27540">VAAMILVLTLSLLCGISQKQASFALVVLKLIVHSLCDGRDMPLDHRASLDDLPKDYRTLLNRFDLEPRLRSFICCPSCFALYHDTPKTQDACDYRRAPDAPPCGSNLFRSRIIRGQEFKRPIRKYVYQDMKQWVARLLSRPDVETLMEPIGDIHNSRAIRSLCGPDGKPFLISNTDELRLIFSLCVDGFNAFGKKIGGGPGSVTGIYMACLSLPIEDRFKPENMYLVGVVPGPHKPSEDEINHFL</sequence>
<organism evidence="2 3">
    <name type="scientific">Pisolithus microcarpus 441</name>
    <dbReference type="NCBI Taxonomy" id="765257"/>
    <lineage>
        <taxon>Eukaryota</taxon>
        <taxon>Fungi</taxon>
        <taxon>Dikarya</taxon>
        <taxon>Basidiomycota</taxon>
        <taxon>Agaricomycotina</taxon>
        <taxon>Agaricomycetes</taxon>
        <taxon>Agaricomycetidae</taxon>
        <taxon>Boletales</taxon>
        <taxon>Sclerodermatineae</taxon>
        <taxon>Pisolithaceae</taxon>
        <taxon>Pisolithus</taxon>
    </lineage>
</organism>
<reference evidence="3" key="2">
    <citation type="submission" date="2015-01" db="EMBL/GenBank/DDBJ databases">
        <title>Evolutionary Origins and Diversification of the Mycorrhizal Mutualists.</title>
        <authorList>
            <consortium name="DOE Joint Genome Institute"/>
            <consortium name="Mycorrhizal Genomics Consortium"/>
            <person name="Kohler A."/>
            <person name="Kuo A."/>
            <person name="Nagy L.G."/>
            <person name="Floudas D."/>
            <person name="Copeland A."/>
            <person name="Barry K.W."/>
            <person name="Cichocki N."/>
            <person name="Veneault-Fourrey C."/>
            <person name="LaButti K."/>
            <person name="Lindquist E.A."/>
            <person name="Lipzen A."/>
            <person name="Lundell T."/>
            <person name="Morin E."/>
            <person name="Murat C."/>
            <person name="Riley R."/>
            <person name="Ohm R."/>
            <person name="Sun H."/>
            <person name="Tunlid A."/>
            <person name="Henrissat B."/>
            <person name="Grigoriev I.V."/>
            <person name="Hibbett D.S."/>
            <person name="Martin F."/>
        </authorList>
    </citation>
    <scope>NUCLEOTIDE SEQUENCE [LARGE SCALE GENOMIC DNA]</scope>
    <source>
        <strain evidence="3">441</strain>
    </source>
</reference>
<proteinExistence type="predicted"/>
<dbReference type="Proteomes" id="UP000054018">
    <property type="component" value="Unassembled WGS sequence"/>
</dbReference>
<feature type="signal peptide" evidence="1">
    <location>
        <begin position="1"/>
        <end position="21"/>
    </location>
</feature>
<evidence type="ECO:0000256" key="1">
    <source>
        <dbReference type="SAM" id="SignalP"/>
    </source>
</evidence>
<feature type="non-terminal residue" evidence="2">
    <location>
        <position position="1"/>
    </location>
</feature>
<accession>A0A0D0A4U1</accession>
<dbReference type="EMBL" id="KN833698">
    <property type="protein sequence ID" value="KIK27013.1"/>
    <property type="molecule type" value="Genomic_DNA"/>
</dbReference>
<protein>
    <submittedName>
        <fullName evidence="2">Unplaced genomic scaffold scaffold_14, whole genome shotgun sequence</fullName>
    </submittedName>
</protein>
<dbReference type="AlphaFoldDB" id="A0A0D0A4U1"/>
<feature type="chain" id="PRO_5002218437" evidence="1">
    <location>
        <begin position="22"/>
        <end position="245"/>
    </location>
</feature>
<dbReference type="HOGENOM" id="CLU_030973_1_0_1"/>
<evidence type="ECO:0000313" key="3">
    <source>
        <dbReference type="Proteomes" id="UP000054018"/>
    </source>
</evidence>
<gene>
    <name evidence="2" type="ORF">PISMIDRAFT_71029</name>
</gene>
<feature type="non-terminal residue" evidence="2">
    <location>
        <position position="245"/>
    </location>
</feature>